<evidence type="ECO:0000256" key="6">
    <source>
        <dbReference type="ARBA" id="ARBA00023136"/>
    </source>
</evidence>
<keyword evidence="9" id="KW-0393">Immunoglobulin domain</keyword>
<keyword evidence="7" id="KW-1015">Disulfide bond</keyword>
<keyword evidence="3 12" id="KW-0812">Transmembrane</keyword>
<reference evidence="14" key="2">
    <citation type="submission" date="2025-08" db="UniProtKB">
        <authorList>
            <consortium name="Ensembl"/>
        </authorList>
    </citation>
    <scope>IDENTIFICATION</scope>
</reference>
<feature type="domain" description="Ig-like" evidence="13">
    <location>
        <begin position="247"/>
        <end position="333"/>
    </location>
</feature>
<dbReference type="PROSITE" id="PS50835">
    <property type="entry name" value="IG_LIKE"/>
    <property type="match status" value="1"/>
</dbReference>
<dbReference type="Pfam" id="PF13927">
    <property type="entry name" value="Ig_3"/>
    <property type="match status" value="1"/>
</dbReference>
<protein>
    <submittedName>
        <fullName evidence="14">Hepatic and glial cell adhesion molecule a</fullName>
    </submittedName>
</protein>
<feature type="transmembrane region" description="Helical" evidence="12">
    <location>
        <begin position="340"/>
        <end position="362"/>
    </location>
</feature>
<evidence type="ECO:0000256" key="8">
    <source>
        <dbReference type="ARBA" id="ARBA00023180"/>
    </source>
</evidence>
<keyword evidence="5 12" id="KW-1133">Transmembrane helix</keyword>
<dbReference type="AlphaFoldDB" id="A0A4W5NTX5"/>
<keyword evidence="4" id="KW-0732">Signal</keyword>
<dbReference type="Pfam" id="PF07686">
    <property type="entry name" value="V-set"/>
    <property type="match status" value="1"/>
</dbReference>
<keyword evidence="8" id="KW-0325">Glycoprotein</keyword>
<dbReference type="InterPro" id="IPR052280">
    <property type="entry name" value="HEPACAM_domain"/>
</dbReference>
<evidence type="ECO:0000256" key="3">
    <source>
        <dbReference type="ARBA" id="ARBA00022692"/>
    </source>
</evidence>
<accession>A0A4W5NTX5</accession>
<keyword evidence="6 12" id="KW-0472">Membrane</keyword>
<evidence type="ECO:0000256" key="10">
    <source>
        <dbReference type="ARBA" id="ARBA00046288"/>
    </source>
</evidence>
<dbReference type="STRING" id="62062.ENSHHUP00000052394"/>
<keyword evidence="2" id="KW-0963">Cytoplasm</keyword>
<feature type="region of interest" description="Disordered" evidence="11">
    <location>
        <begin position="425"/>
        <end position="519"/>
    </location>
</feature>
<evidence type="ECO:0000256" key="9">
    <source>
        <dbReference type="ARBA" id="ARBA00023319"/>
    </source>
</evidence>
<proteinExistence type="predicted"/>
<dbReference type="InterPro" id="IPR003599">
    <property type="entry name" value="Ig_sub"/>
</dbReference>
<evidence type="ECO:0000256" key="11">
    <source>
        <dbReference type="SAM" id="MobiDB-lite"/>
    </source>
</evidence>
<dbReference type="GO" id="GO:0005737">
    <property type="term" value="C:cytoplasm"/>
    <property type="evidence" value="ECO:0007669"/>
    <property type="project" value="UniProtKB-SubCell"/>
</dbReference>
<evidence type="ECO:0000256" key="12">
    <source>
        <dbReference type="SAM" id="Phobius"/>
    </source>
</evidence>
<dbReference type="InterPro" id="IPR036179">
    <property type="entry name" value="Ig-like_dom_sf"/>
</dbReference>
<evidence type="ECO:0000256" key="1">
    <source>
        <dbReference type="ARBA" id="ARBA00004496"/>
    </source>
</evidence>
<feature type="compositionally biased region" description="Pro residues" evidence="11">
    <location>
        <begin position="470"/>
        <end position="484"/>
    </location>
</feature>
<evidence type="ECO:0000313" key="15">
    <source>
        <dbReference type="Proteomes" id="UP000314982"/>
    </source>
</evidence>
<dbReference type="SMART" id="SM00409">
    <property type="entry name" value="IG"/>
    <property type="match status" value="2"/>
</dbReference>
<keyword evidence="15" id="KW-1185">Reference proteome</keyword>
<reference evidence="15" key="1">
    <citation type="submission" date="2018-06" db="EMBL/GenBank/DDBJ databases">
        <title>Genome assembly of Danube salmon.</title>
        <authorList>
            <person name="Macqueen D.J."/>
            <person name="Gundappa M.K."/>
        </authorList>
    </citation>
    <scope>NUCLEOTIDE SEQUENCE [LARGE SCALE GENOMIC DNA]</scope>
</reference>
<evidence type="ECO:0000259" key="13">
    <source>
        <dbReference type="PROSITE" id="PS50835"/>
    </source>
</evidence>
<evidence type="ECO:0000313" key="14">
    <source>
        <dbReference type="Ensembl" id="ENSHHUP00000052394.1"/>
    </source>
</evidence>
<reference evidence="14" key="3">
    <citation type="submission" date="2025-09" db="UniProtKB">
        <authorList>
            <consortium name="Ensembl"/>
        </authorList>
    </citation>
    <scope>IDENTIFICATION</scope>
</reference>
<dbReference type="InterPro" id="IPR013106">
    <property type="entry name" value="Ig_V-set"/>
</dbReference>
<sequence>MQAAEPSLAVLCILRDVPGVDKSCSLGGRGTQRCTQDEGGEEEDFLERRHSHSFAIFTLRPPPSFPGRACLSQWFFIPREGGNQSNNPGLCLPLPGNPLQAENCYHSDRAMPCRHATGSRAVDEEVRVAGVNITSQAHLVRGTLGGEALLSVSYTSTSSDQPVIKWQLKRDKKQPITVVQSIGTSIIGNLRPEYRDRIMVFENGTLLLHNLQLSDEGAYEVEISITDDAFTAERNINLTVDVPVSRPYVQMIASSVLELSELFTLHCSHADGTKPTYGWLKGGKVLTNDSRLLLSHDMKYLTITRVLMSDDDIYSCTVENPISSMRSVPVKLTVYRRSSLYIILSTGGIFLLITLVTVCACWKPSKKKKRRAAMAAMLQRSPVYVERSDISHDVDVVPKTIAHGTHGRRSPMALYVVNEDESLEGEDDCSANSISPSDLAPSHSPEARTRPVRKYPLTLLPPATQLKPSAQPPVMPSAPPPGSPPHVQSSGRKLRPHVGIPTNQQTEEPPATPEADDRD</sequence>
<comment type="subcellular location">
    <subcellularLocation>
        <location evidence="1">Cytoplasm</location>
    </subcellularLocation>
    <subcellularLocation>
        <location evidence="10">Endomembrane system</location>
        <topology evidence="10">Single-pass type I membrane protein</topology>
    </subcellularLocation>
</comment>
<evidence type="ECO:0000256" key="4">
    <source>
        <dbReference type="ARBA" id="ARBA00022729"/>
    </source>
</evidence>
<organism evidence="14 15">
    <name type="scientific">Hucho hucho</name>
    <name type="common">huchen</name>
    <dbReference type="NCBI Taxonomy" id="62062"/>
    <lineage>
        <taxon>Eukaryota</taxon>
        <taxon>Metazoa</taxon>
        <taxon>Chordata</taxon>
        <taxon>Craniata</taxon>
        <taxon>Vertebrata</taxon>
        <taxon>Euteleostomi</taxon>
        <taxon>Actinopterygii</taxon>
        <taxon>Neopterygii</taxon>
        <taxon>Teleostei</taxon>
        <taxon>Protacanthopterygii</taxon>
        <taxon>Salmoniformes</taxon>
        <taxon>Salmonidae</taxon>
        <taxon>Salmoninae</taxon>
        <taxon>Hucho</taxon>
    </lineage>
</organism>
<dbReference type="GeneTree" id="ENSGT01130000278319"/>
<evidence type="ECO:0000256" key="2">
    <source>
        <dbReference type="ARBA" id="ARBA00022490"/>
    </source>
</evidence>
<evidence type="ECO:0000256" key="5">
    <source>
        <dbReference type="ARBA" id="ARBA00022989"/>
    </source>
</evidence>
<dbReference type="Proteomes" id="UP000314982">
    <property type="component" value="Unassembled WGS sequence"/>
</dbReference>
<dbReference type="PANTHER" id="PTHR44888:SF2">
    <property type="entry name" value="HEPATIC AND GLIAL CELL ADHESION MOLECULE"/>
    <property type="match status" value="1"/>
</dbReference>
<dbReference type="SUPFAM" id="SSF48726">
    <property type="entry name" value="Immunoglobulin"/>
    <property type="match status" value="2"/>
</dbReference>
<dbReference type="Gene3D" id="2.60.40.10">
    <property type="entry name" value="Immunoglobulins"/>
    <property type="match status" value="2"/>
</dbReference>
<dbReference type="PANTHER" id="PTHR44888">
    <property type="entry name" value="HEPACAM FAMILY MEMBER 2-RELATED"/>
    <property type="match status" value="1"/>
</dbReference>
<dbReference type="GO" id="GO:0012505">
    <property type="term" value="C:endomembrane system"/>
    <property type="evidence" value="ECO:0007669"/>
    <property type="project" value="UniProtKB-SubCell"/>
</dbReference>
<name>A0A4W5NTX5_9TELE</name>
<dbReference type="InterPro" id="IPR007110">
    <property type="entry name" value="Ig-like_dom"/>
</dbReference>
<dbReference type="Ensembl" id="ENSHHUT00000054236.1">
    <property type="protein sequence ID" value="ENSHHUP00000052394.1"/>
    <property type="gene ID" value="ENSHHUG00000031514.1"/>
</dbReference>
<evidence type="ECO:0000256" key="7">
    <source>
        <dbReference type="ARBA" id="ARBA00023157"/>
    </source>
</evidence>
<dbReference type="InterPro" id="IPR013783">
    <property type="entry name" value="Ig-like_fold"/>
</dbReference>